<dbReference type="PANTHER" id="PTHR33053:SF9">
    <property type="entry name" value="AGAP000105-PA"/>
    <property type="match status" value="1"/>
</dbReference>
<gene>
    <name evidence="3" type="ORF">PVAND_000977</name>
</gene>
<accession>A0A9J6BMU5</accession>
<name>A0A9J6BMU5_POLVA</name>
<reference evidence="3" key="1">
    <citation type="submission" date="2021-03" db="EMBL/GenBank/DDBJ databases">
        <title>Chromosome level genome of the anhydrobiotic midge Polypedilum vanderplanki.</title>
        <authorList>
            <person name="Yoshida Y."/>
            <person name="Kikawada T."/>
            <person name="Gusev O."/>
        </authorList>
    </citation>
    <scope>NUCLEOTIDE SEQUENCE</scope>
    <source>
        <strain evidence="3">NIAS01</strain>
        <tissue evidence="3">Whole body or cell culture</tissue>
    </source>
</reference>
<feature type="compositionally biased region" description="Low complexity" evidence="2">
    <location>
        <begin position="88"/>
        <end position="103"/>
    </location>
</feature>
<evidence type="ECO:0000256" key="1">
    <source>
        <dbReference type="SAM" id="Coils"/>
    </source>
</evidence>
<feature type="coiled-coil region" evidence="1">
    <location>
        <begin position="710"/>
        <end position="805"/>
    </location>
</feature>
<feature type="region of interest" description="Disordered" evidence="2">
    <location>
        <begin position="78"/>
        <end position="103"/>
    </location>
</feature>
<keyword evidence="4" id="KW-1185">Reference proteome</keyword>
<dbReference type="EMBL" id="JADBJN010000003">
    <property type="protein sequence ID" value="KAG5670734.1"/>
    <property type="molecule type" value="Genomic_DNA"/>
</dbReference>
<protein>
    <submittedName>
        <fullName evidence="3">Uncharacterized protein</fullName>
    </submittedName>
</protein>
<evidence type="ECO:0000313" key="3">
    <source>
        <dbReference type="EMBL" id="KAG5670734.1"/>
    </source>
</evidence>
<evidence type="ECO:0000313" key="4">
    <source>
        <dbReference type="Proteomes" id="UP001107558"/>
    </source>
</evidence>
<proteinExistence type="predicted"/>
<organism evidence="3 4">
    <name type="scientific">Polypedilum vanderplanki</name>
    <name type="common">Sleeping chironomid midge</name>
    <dbReference type="NCBI Taxonomy" id="319348"/>
    <lineage>
        <taxon>Eukaryota</taxon>
        <taxon>Metazoa</taxon>
        <taxon>Ecdysozoa</taxon>
        <taxon>Arthropoda</taxon>
        <taxon>Hexapoda</taxon>
        <taxon>Insecta</taxon>
        <taxon>Pterygota</taxon>
        <taxon>Neoptera</taxon>
        <taxon>Endopterygota</taxon>
        <taxon>Diptera</taxon>
        <taxon>Nematocera</taxon>
        <taxon>Chironomoidea</taxon>
        <taxon>Chironomidae</taxon>
        <taxon>Chironominae</taxon>
        <taxon>Polypedilum</taxon>
        <taxon>Polypedilum</taxon>
    </lineage>
</organism>
<dbReference type="AlphaFoldDB" id="A0A9J6BMU5"/>
<sequence length="847" mass="98154">MNINKFHTEIFSNKILQRKPSPKAAKNYFSRRLNKTFKKVVKLNLLNILNDTLTRPITNKLKHKELIDLRKNKIKDEFHGQPKTFEHNNSNSENKENSSPTSTKVRFIEFSSNETSPSQKRTLRQQLLDFAQKHNPKPEMFEDLLDIMKSNGLQIPRNSENFFDKKFDVIKMNFGNYLNIGIERAIKSYYKPSFIRKPMALVTSSDECFQQQQPLDTLLIDVAVYIVKSKFQNGSTVPQCMIIFGRINCQVFDDPFIIGVYYGSFPTPTIGNEIMKPFVDEMKSLSTRELVLEGNYAFEVKINAFVCDPISNSLITCTSLPNSLYGCSKCNQRANLQIDDGFASFPCTMTLATPRSDDDFKYLLNNVHHAAQPILMDLNIGLISQFVIDYKIIVCKGVMKHLMNLWMRGRLDYRLNKETQQKISRDLILMSSNVPREFLKKPRSLDEISQWDSSDWNEFLLYYSPIALKSRMPQRYYVHFLYLHLAMRILMSSDSNNSEANSFILGQLLNTFIADFTTLYGSDKLDFNVHNLLHFEQIQQKLGPLKKLNGFIYEDQINMFNSIIDANENVNLEEIGEKLIENSNTMIENKVNELINTTYPFINSKGELVFKKFTISILEPDNHMMTRDSIIKVEAICSDQKTGEIFIIGKRYEKIEIMFQAPLSNQKLYLVSNLSTLHTFRLDDIICKAVKIDNKDGIFVQPLISFDALNAQLSSELSSLKQEFSDTDRELRKLEEKWKDLKTDQERLEKLLEKAKTENDGNRNGNSTTLRETLSMQLREQENTYARLKNQISHLQMTKEDRRKQIELWNDLAELFDLKIKCFVEQKQKGIGGTMQVTSGSETFTLQ</sequence>
<dbReference type="PANTHER" id="PTHR33053">
    <property type="entry name" value="PROTEIN, PUTATIVE-RELATED"/>
    <property type="match status" value="1"/>
</dbReference>
<keyword evidence="1" id="KW-0175">Coiled coil</keyword>
<comment type="caution">
    <text evidence="3">The sequence shown here is derived from an EMBL/GenBank/DDBJ whole genome shotgun (WGS) entry which is preliminary data.</text>
</comment>
<evidence type="ECO:0000256" key="2">
    <source>
        <dbReference type="SAM" id="MobiDB-lite"/>
    </source>
</evidence>
<dbReference type="Proteomes" id="UP001107558">
    <property type="component" value="Chromosome 3"/>
</dbReference>
<dbReference type="OrthoDB" id="10062362at2759"/>